<dbReference type="Gene3D" id="2.40.10.120">
    <property type="match status" value="1"/>
</dbReference>
<comment type="caution">
    <text evidence="3">The sequence shown here is derived from an EMBL/GenBank/DDBJ whole genome shotgun (WGS) entry which is preliminary data.</text>
</comment>
<keyword evidence="3" id="KW-0378">Hydrolase</keyword>
<dbReference type="GO" id="GO:0006508">
    <property type="term" value="P:proteolysis"/>
    <property type="evidence" value="ECO:0007669"/>
    <property type="project" value="UniProtKB-KW"/>
</dbReference>
<dbReference type="Proteomes" id="UP001199525">
    <property type="component" value="Unassembled WGS sequence"/>
</dbReference>
<keyword evidence="2" id="KW-0732">Signal</keyword>
<keyword evidence="4" id="KW-1185">Reference proteome</keyword>
<dbReference type="SUPFAM" id="SSF50494">
    <property type="entry name" value="Trypsin-like serine proteases"/>
    <property type="match status" value="1"/>
</dbReference>
<keyword evidence="1" id="KW-0472">Membrane</keyword>
<proteinExistence type="predicted"/>
<evidence type="ECO:0000256" key="2">
    <source>
        <dbReference type="SAM" id="SignalP"/>
    </source>
</evidence>
<keyword evidence="3" id="KW-0645">Protease</keyword>
<name>A0ABS8I623_9NOSO</name>
<dbReference type="Pfam" id="PF13365">
    <property type="entry name" value="Trypsin_2"/>
    <property type="match status" value="1"/>
</dbReference>
<evidence type="ECO:0000256" key="1">
    <source>
        <dbReference type="SAM" id="Phobius"/>
    </source>
</evidence>
<protein>
    <submittedName>
        <fullName evidence="3">Serine protease</fullName>
    </submittedName>
</protein>
<sequence>MNQFNSLIIAILSTCFLLPITDAATSQQVANQPTSLLASTLSAEKIRQLAQAVTIKVLSNHKGGSGVLINKQGTTYTVLTNAHVISNKESHRIQTPDGKIYTATVISQGDSLKGNDLAVLQFQSQENYQIVALAITSEVSENQSVFTAGFPEDRMLMAIKHGVFFILGICQIIKQHWQIIIKRLSLNLMMLMAIDYGIMFIFS</sequence>
<evidence type="ECO:0000313" key="3">
    <source>
        <dbReference type="EMBL" id="MCC5598987.1"/>
    </source>
</evidence>
<gene>
    <name evidence="3" type="ORF">LC586_07095</name>
</gene>
<dbReference type="RefSeq" id="WP_229483878.1">
    <property type="nucleotide sequence ID" value="NZ_JAIVFQ010000006.1"/>
</dbReference>
<keyword evidence="1" id="KW-0812">Transmembrane</keyword>
<dbReference type="GO" id="GO:0008233">
    <property type="term" value="F:peptidase activity"/>
    <property type="evidence" value="ECO:0007669"/>
    <property type="project" value="UniProtKB-KW"/>
</dbReference>
<keyword evidence="1" id="KW-1133">Transmembrane helix</keyword>
<feature type="signal peptide" evidence="2">
    <location>
        <begin position="1"/>
        <end position="23"/>
    </location>
</feature>
<feature type="transmembrane region" description="Helical" evidence="1">
    <location>
        <begin position="185"/>
        <end position="202"/>
    </location>
</feature>
<dbReference type="EMBL" id="JAIVFQ010000006">
    <property type="protein sequence ID" value="MCC5598987.1"/>
    <property type="molecule type" value="Genomic_DNA"/>
</dbReference>
<accession>A0ABS8I623</accession>
<organism evidence="3 4">
    <name type="scientific">Nostoc favosum CHAB5714</name>
    <dbReference type="NCBI Taxonomy" id="2780399"/>
    <lineage>
        <taxon>Bacteria</taxon>
        <taxon>Bacillati</taxon>
        <taxon>Cyanobacteriota</taxon>
        <taxon>Cyanophyceae</taxon>
        <taxon>Nostocales</taxon>
        <taxon>Nostocaceae</taxon>
        <taxon>Nostoc</taxon>
        <taxon>Nostoc favosum</taxon>
    </lineage>
</organism>
<reference evidence="3 4" key="1">
    <citation type="journal article" date="2021" name="Microorganisms">
        <title>Genome Evolution of Filamentous Cyanobacterium Nostoc Species: From Facultative Symbiosis to Free Living.</title>
        <authorList>
            <person name="Huo D."/>
            <person name="Li H."/>
            <person name="Cai F."/>
            <person name="Guo X."/>
            <person name="Qiao Z."/>
            <person name="Wang W."/>
            <person name="Yu G."/>
            <person name="Li R."/>
        </authorList>
    </citation>
    <scope>NUCLEOTIDE SEQUENCE [LARGE SCALE GENOMIC DNA]</scope>
    <source>
        <strain evidence="3 4">CHAB 5714</strain>
    </source>
</reference>
<evidence type="ECO:0000313" key="4">
    <source>
        <dbReference type="Proteomes" id="UP001199525"/>
    </source>
</evidence>
<feature type="chain" id="PRO_5046426818" evidence="2">
    <location>
        <begin position="24"/>
        <end position="203"/>
    </location>
</feature>
<dbReference type="InterPro" id="IPR009003">
    <property type="entry name" value="Peptidase_S1_PA"/>
</dbReference>